<dbReference type="Proteomes" id="UP000380867">
    <property type="component" value="Unassembled WGS sequence"/>
</dbReference>
<evidence type="ECO:0000256" key="1">
    <source>
        <dbReference type="SAM" id="Phobius"/>
    </source>
</evidence>
<feature type="transmembrane region" description="Helical" evidence="1">
    <location>
        <begin position="183"/>
        <end position="201"/>
    </location>
</feature>
<feature type="transmembrane region" description="Helical" evidence="1">
    <location>
        <begin position="35"/>
        <end position="53"/>
    </location>
</feature>
<dbReference type="InterPro" id="IPR046264">
    <property type="entry name" value="DUF6297"/>
</dbReference>
<dbReference type="AlphaFoldDB" id="A0A5M4FAZ6"/>
<feature type="transmembrane region" description="Helical" evidence="1">
    <location>
        <begin position="213"/>
        <end position="237"/>
    </location>
</feature>
<keyword evidence="1" id="KW-1133">Transmembrane helix</keyword>
<dbReference type="EMBL" id="SDPQ02000003">
    <property type="protein sequence ID" value="KAA1395495.1"/>
    <property type="molecule type" value="Genomic_DNA"/>
</dbReference>
<proteinExistence type="predicted"/>
<dbReference type="OrthoDB" id="3725302at2"/>
<protein>
    <submittedName>
        <fullName evidence="2">Uncharacterized protein</fullName>
    </submittedName>
</protein>
<sequence>MTRASRREVLELRRQAREWRRGRADTTLMEVLSDAYIALFATTMLSAMAISAIHQTRLSITDSCTTAECSDARFSSAWVCIAAMLAVTLAVGRVVGPVQVSPAEGSWLLSTPIDRAAVLRPRLALVAVVGALASGGVGAIASTLAGFGPPAIGLVAAGAMASGLGAAMLAALAQPRNGWLTRILTWVLGGVTWAALVLIAADVMPSAPTSAPWTTAAGAAVTGALWIGALALVIAGARALSRIHRNRLVPGGALLANLSGALAGLDLTMMYDILVAQKWLVRATVRPVRSGPKGPWALVWRDVIRLRRSVPSLLILASAVVVPYLVDAVDLGTLVVLAGALTLFVTGVPLCSALRTTSRNPGLVRCFPMPASTVRGACLVVPAAATVLWSLAALPPVHAGTSATWGASISIAVAMAMAALAAMARWLLAPPPNYSQGLLSSPAGGIPPGLAFSLLRGFDVLILSTAPILISPTSTGALVSLLLSAGVLGIVVGRD</sequence>
<dbReference type="Pfam" id="PF19814">
    <property type="entry name" value="DUF6297"/>
    <property type="match status" value="1"/>
</dbReference>
<feature type="transmembrane region" description="Helical" evidence="1">
    <location>
        <begin position="374"/>
        <end position="393"/>
    </location>
</feature>
<name>A0A5M4FAZ6_9ACTN</name>
<feature type="transmembrane region" description="Helical" evidence="1">
    <location>
        <begin position="310"/>
        <end position="326"/>
    </location>
</feature>
<feature type="transmembrane region" description="Helical" evidence="1">
    <location>
        <begin position="123"/>
        <end position="145"/>
    </location>
</feature>
<gene>
    <name evidence="2" type="ORF">ESP70_015165</name>
</gene>
<feature type="transmembrane region" description="Helical" evidence="1">
    <location>
        <begin position="151"/>
        <end position="171"/>
    </location>
</feature>
<keyword evidence="3" id="KW-1185">Reference proteome</keyword>
<feature type="transmembrane region" description="Helical" evidence="1">
    <location>
        <begin position="405"/>
        <end position="428"/>
    </location>
</feature>
<evidence type="ECO:0000313" key="2">
    <source>
        <dbReference type="EMBL" id="KAA1395495.1"/>
    </source>
</evidence>
<feature type="transmembrane region" description="Helical" evidence="1">
    <location>
        <begin position="332"/>
        <end position="354"/>
    </location>
</feature>
<dbReference type="RefSeq" id="WP_149690159.1">
    <property type="nucleotide sequence ID" value="NZ_SDPQ02000003.1"/>
</dbReference>
<keyword evidence="1" id="KW-0812">Transmembrane</keyword>
<organism evidence="2 3">
    <name type="scientific">Aeromicrobium ginsengisoli</name>
    <dbReference type="NCBI Taxonomy" id="363867"/>
    <lineage>
        <taxon>Bacteria</taxon>
        <taxon>Bacillati</taxon>
        <taxon>Actinomycetota</taxon>
        <taxon>Actinomycetes</taxon>
        <taxon>Propionibacteriales</taxon>
        <taxon>Nocardioidaceae</taxon>
        <taxon>Aeromicrobium</taxon>
    </lineage>
</organism>
<keyword evidence="1" id="KW-0472">Membrane</keyword>
<accession>A0A5M4FAZ6</accession>
<reference evidence="2" key="1">
    <citation type="submission" date="2019-09" db="EMBL/GenBank/DDBJ databases">
        <authorList>
            <person name="Li J."/>
        </authorList>
    </citation>
    <scope>NUCLEOTIDE SEQUENCE [LARGE SCALE GENOMIC DNA]</scope>
    <source>
        <strain evidence="2">JCM 14732</strain>
    </source>
</reference>
<comment type="caution">
    <text evidence="2">The sequence shown here is derived from an EMBL/GenBank/DDBJ whole genome shotgun (WGS) entry which is preliminary data.</text>
</comment>
<evidence type="ECO:0000313" key="3">
    <source>
        <dbReference type="Proteomes" id="UP000380867"/>
    </source>
</evidence>
<feature type="transmembrane region" description="Helical" evidence="1">
    <location>
        <begin position="476"/>
        <end position="493"/>
    </location>
</feature>